<dbReference type="eggNOG" id="KOG0101">
    <property type="taxonomic scope" value="Eukaryota"/>
</dbReference>
<dbReference type="Gene3D" id="3.90.640.10">
    <property type="entry name" value="Actin, Chain A, domain 4"/>
    <property type="match status" value="1"/>
</dbReference>
<name>A0A1X7V2F1_AMPQE</name>
<gene>
    <name evidence="1" type="primary">105312447</name>
</gene>
<dbReference type="PANTHER" id="PTHR14187">
    <property type="entry name" value="ALPHA KINASE/ELONGATION FACTOR 2 KINASE"/>
    <property type="match status" value="1"/>
</dbReference>
<evidence type="ECO:0000313" key="2">
    <source>
        <dbReference type="Proteomes" id="UP000007879"/>
    </source>
</evidence>
<dbReference type="OrthoDB" id="2963168at2759"/>
<accession>A0A1X7V2F1</accession>
<dbReference type="AlphaFoldDB" id="A0A1X7V2F1"/>
<dbReference type="KEGG" id="aqu:105312447"/>
<reference evidence="2" key="1">
    <citation type="journal article" date="2010" name="Nature">
        <title>The Amphimedon queenslandica genome and the evolution of animal complexity.</title>
        <authorList>
            <person name="Srivastava M."/>
            <person name="Simakov O."/>
            <person name="Chapman J."/>
            <person name="Fahey B."/>
            <person name="Gauthier M.E."/>
            <person name="Mitros T."/>
            <person name="Richards G.S."/>
            <person name="Conaco C."/>
            <person name="Dacre M."/>
            <person name="Hellsten U."/>
            <person name="Larroux C."/>
            <person name="Putnam N.H."/>
            <person name="Stanke M."/>
            <person name="Adamska M."/>
            <person name="Darling A."/>
            <person name="Degnan S.M."/>
            <person name="Oakley T.H."/>
            <person name="Plachetzki D.C."/>
            <person name="Zhai Y."/>
            <person name="Adamski M."/>
            <person name="Calcino A."/>
            <person name="Cummins S.F."/>
            <person name="Goodstein D.M."/>
            <person name="Harris C."/>
            <person name="Jackson D.J."/>
            <person name="Leys S.P."/>
            <person name="Shu S."/>
            <person name="Woodcroft B.J."/>
            <person name="Vervoort M."/>
            <person name="Kosik K.S."/>
            <person name="Manning G."/>
            <person name="Degnan B.M."/>
            <person name="Rokhsar D.S."/>
        </authorList>
    </citation>
    <scope>NUCLEOTIDE SEQUENCE [LARGE SCALE GENOMIC DNA]</scope>
</reference>
<proteinExistence type="predicted"/>
<evidence type="ECO:0000313" key="1">
    <source>
        <dbReference type="EnsemblMetazoa" id="Aqu2.1.34131_001"/>
    </source>
</evidence>
<dbReference type="InterPro" id="IPR043129">
    <property type="entry name" value="ATPase_NBD"/>
</dbReference>
<dbReference type="STRING" id="400682.A0A1X7V2F1"/>
<dbReference type="EnsemblMetazoa" id="XM_011405105.2">
    <property type="protein sequence ID" value="XP_011403407.1"/>
    <property type="gene ID" value="LOC105312447"/>
</dbReference>
<dbReference type="OMA" id="ADNEHED"/>
<reference evidence="1" key="2">
    <citation type="submission" date="2017-05" db="UniProtKB">
        <authorList>
            <consortium name="EnsemblMetazoa"/>
        </authorList>
    </citation>
    <scope>IDENTIFICATION</scope>
</reference>
<sequence>MSYLSTARKLSRTDSGYRVTDGNIAAIDFGTTSVSLAYTTKGDKQVATFPLDTEAKSTRVLNVVLLKNEGCKTKVESFGANAKKKFVSLRPSAYANYIYFERIKMLMRREKAVDRQTLVESFSGKKYYLIEVIAFILQYLRDLLIDHLSRTVRPLKTTDFDWVITVPAIWDVRGKRMMREAAYLAGLLTESGGIDYLTPTSSSLESLPPPNEVNPDKLSLALEPESAALYSQEAIGAQIEGDPSKAAISRPTEYMVIDIGGGTVDITAHIEKSGSIQVDNIPTGNAWGGTQVNEAFSQLLQKLVCDPDYKKFIASGEHSKQMAIVNGILYDEFETQKISFGQCKNKEMAIEFNAKFASCYDKAIKQEVNKMKGIEYEDDRLYIDESLAESQLFGPTLRGIIDCTIKAIKEGGSRINTFYLVGGFGGCKYIHEKVTAAIKNLKGSCSVIVPVDPHLAVATGAAMWRKNPEKIKARKSDATYGIPVTIPFDTEKHDEHYKYFDDEDDRYRCGKVFCVFMEKGKMAKAEEVLSIDMIPAKDTSTQMFIGIYSTPNIGTQYTVDKKGESTVTRIGQLVLDVPNPDNLPKNERIADITMDFSGTEIQAKAKYQVTGTEVKTVCDFLSAQ</sequence>
<protein>
    <submittedName>
        <fullName evidence="1">Uncharacterized protein</fullName>
    </submittedName>
</protein>
<dbReference type="EnsemblMetazoa" id="Aqu2.1.34131_001">
    <property type="protein sequence ID" value="Aqu2.1.34131_001"/>
    <property type="gene ID" value="Aqu2.1.34131"/>
</dbReference>
<dbReference type="SUPFAM" id="SSF53067">
    <property type="entry name" value="Actin-like ATPase domain"/>
    <property type="match status" value="2"/>
</dbReference>
<dbReference type="Gene3D" id="3.30.420.40">
    <property type="match status" value="2"/>
</dbReference>
<dbReference type="Proteomes" id="UP000007879">
    <property type="component" value="Unassembled WGS sequence"/>
</dbReference>
<dbReference type="PANTHER" id="PTHR14187:SF5">
    <property type="entry name" value="HEAT SHOCK 70 KDA PROTEIN 12A"/>
    <property type="match status" value="1"/>
</dbReference>
<organism evidence="1">
    <name type="scientific">Amphimedon queenslandica</name>
    <name type="common">Sponge</name>
    <dbReference type="NCBI Taxonomy" id="400682"/>
    <lineage>
        <taxon>Eukaryota</taxon>
        <taxon>Metazoa</taxon>
        <taxon>Porifera</taxon>
        <taxon>Demospongiae</taxon>
        <taxon>Heteroscleromorpha</taxon>
        <taxon>Haplosclerida</taxon>
        <taxon>Niphatidae</taxon>
        <taxon>Amphimedon</taxon>
    </lineage>
</organism>
<dbReference type="InParanoid" id="A0A1X7V2F1"/>
<keyword evidence="2" id="KW-1185">Reference proteome</keyword>